<feature type="chain" id="PRO_5007729098" evidence="2">
    <location>
        <begin position="28"/>
        <end position="431"/>
    </location>
</feature>
<keyword evidence="4" id="KW-1185">Reference proteome</keyword>
<evidence type="ECO:0000313" key="4">
    <source>
        <dbReference type="Proteomes" id="UP000015104"/>
    </source>
</evidence>
<name>T1JUH3_TETUR</name>
<dbReference type="HOGENOM" id="CLU_043343_0_0_1"/>
<dbReference type="AlphaFoldDB" id="T1JUH3"/>
<keyword evidence="2" id="KW-0732">Signal</keyword>
<accession>T1JUH3</accession>
<sequence>MAIRRRYHKSTTMIRFFCWVLSSCGLAWQVQQISNIYFEYQTQVDMIIESPRNITMPGLTMCIQLIYNETILKLHYPQSEELIDWKNKENASFSALRYVPINVLAKLPTTPVKIFCKAPFPELTPLEEYKSDPKNCEHFAKIKNTIHFNPAQDDFFHCSTFFFSPTLPSPYQVVKADDKDFYKIEIYTESASYLDILVSNTNKTTVVAFIHNPMEILHVAEADSFNFYTEQTENMILTTSKIITELLPSPYRTDCYDYTGAEYGRTGCIFDCRKARAESLCSEIWPWDVPADVNCNRSFSLRGKNCTAVMGDNRCSDECKNQCTNYWYSTTLIAAIEKRTPSNLTKLFVRRPFGVEITYKYLARMGEIEYLCYIASCFGIWMGISFLDITYLLTDSVNKWITKRETRILVLSPFDKRPGRSKISLGSLRTA</sequence>
<protein>
    <submittedName>
        <fullName evidence="3">Uncharacterized protein</fullName>
    </submittedName>
</protein>
<reference evidence="4" key="1">
    <citation type="submission" date="2011-08" db="EMBL/GenBank/DDBJ databases">
        <authorList>
            <person name="Rombauts S."/>
        </authorList>
    </citation>
    <scope>NUCLEOTIDE SEQUENCE</scope>
    <source>
        <strain evidence="4">London</strain>
    </source>
</reference>
<organism evidence="3 4">
    <name type="scientific">Tetranychus urticae</name>
    <name type="common">Two-spotted spider mite</name>
    <dbReference type="NCBI Taxonomy" id="32264"/>
    <lineage>
        <taxon>Eukaryota</taxon>
        <taxon>Metazoa</taxon>
        <taxon>Ecdysozoa</taxon>
        <taxon>Arthropoda</taxon>
        <taxon>Chelicerata</taxon>
        <taxon>Arachnida</taxon>
        <taxon>Acari</taxon>
        <taxon>Acariformes</taxon>
        <taxon>Trombidiformes</taxon>
        <taxon>Prostigmata</taxon>
        <taxon>Eleutherengona</taxon>
        <taxon>Raphignathae</taxon>
        <taxon>Tetranychoidea</taxon>
        <taxon>Tetranychidae</taxon>
        <taxon>Tetranychus</taxon>
    </lineage>
</organism>
<proteinExistence type="predicted"/>
<evidence type="ECO:0000256" key="1">
    <source>
        <dbReference type="SAM" id="Phobius"/>
    </source>
</evidence>
<keyword evidence="1" id="KW-0812">Transmembrane</keyword>
<keyword evidence="1" id="KW-1133">Transmembrane helix</keyword>
<dbReference type="Proteomes" id="UP000015104">
    <property type="component" value="Unassembled WGS sequence"/>
</dbReference>
<dbReference type="EnsemblMetazoa" id="tetur02g00950.1">
    <property type="protein sequence ID" value="tetur02g00950.1"/>
    <property type="gene ID" value="tetur02g00950"/>
</dbReference>
<evidence type="ECO:0000256" key="2">
    <source>
        <dbReference type="SAM" id="SignalP"/>
    </source>
</evidence>
<keyword evidence="1" id="KW-0472">Membrane</keyword>
<reference evidence="3" key="2">
    <citation type="submission" date="2015-06" db="UniProtKB">
        <authorList>
            <consortium name="EnsemblMetazoa"/>
        </authorList>
    </citation>
    <scope>IDENTIFICATION</scope>
</reference>
<feature type="signal peptide" evidence="2">
    <location>
        <begin position="1"/>
        <end position="27"/>
    </location>
</feature>
<dbReference type="EMBL" id="CAEY01000779">
    <property type="status" value="NOT_ANNOTATED_CDS"/>
    <property type="molecule type" value="Genomic_DNA"/>
</dbReference>
<feature type="transmembrane region" description="Helical" evidence="1">
    <location>
        <begin position="373"/>
        <end position="394"/>
    </location>
</feature>
<evidence type="ECO:0000313" key="3">
    <source>
        <dbReference type="EnsemblMetazoa" id="tetur02g00950.1"/>
    </source>
</evidence>